<proteinExistence type="predicted"/>
<keyword evidence="2" id="KW-1185">Reference proteome</keyword>
<comment type="caution">
    <text evidence="1">The sequence shown here is derived from an EMBL/GenBank/DDBJ whole genome shotgun (WGS) entry which is preliminary data.</text>
</comment>
<dbReference type="EMBL" id="JANGSQ010000083">
    <property type="protein sequence ID" value="MCW4589579.1"/>
    <property type="molecule type" value="Genomic_DNA"/>
</dbReference>
<dbReference type="Proteomes" id="UP001526337">
    <property type="component" value="Unassembled WGS sequence"/>
</dbReference>
<name>A0ABT3K2F4_9PROT</name>
<dbReference type="RefSeq" id="WP_244949471.1">
    <property type="nucleotide sequence ID" value="NZ_JABJWD010000082.1"/>
</dbReference>
<evidence type="ECO:0000313" key="2">
    <source>
        <dbReference type="Proteomes" id="UP001526337"/>
    </source>
</evidence>
<reference evidence="1 2" key="1">
    <citation type="submission" date="2022-07" db="EMBL/GenBank/DDBJ databases">
        <title>Genome stability of Gluconacetobacter entanii AV429.</title>
        <authorList>
            <person name="Trcek J."/>
            <person name="Cepec E."/>
        </authorList>
    </citation>
    <scope>NUCLEOTIDE SEQUENCE [LARGE SCALE GENOMIC DNA]</scope>
    <source>
        <strain evidence="1 2">AV429_2022</strain>
    </source>
</reference>
<protein>
    <submittedName>
        <fullName evidence="1">Uncharacterized protein</fullName>
    </submittedName>
</protein>
<evidence type="ECO:0000313" key="1">
    <source>
        <dbReference type="EMBL" id="MCW4589579.1"/>
    </source>
</evidence>
<accession>A0ABT3K2F4</accession>
<sequence>MIDNHDNFAHLLHFIVISTHDEVTLLRAIMDGDGGMPPCALISPPDAGCSMGVAWWRALTAETPAPAFLDCGIAAGRAAEGLRAGLAGVIVDPACTQHAALAGLARVTGGRCLRARPDAHAIGGPDAAARLRAYLRHTPSGGHIPHGT</sequence>
<organism evidence="1 2">
    <name type="scientific">Gluconacetobacter entanii</name>
    <dbReference type="NCBI Taxonomy" id="108528"/>
    <lineage>
        <taxon>Bacteria</taxon>
        <taxon>Pseudomonadati</taxon>
        <taxon>Pseudomonadota</taxon>
        <taxon>Alphaproteobacteria</taxon>
        <taxon>Acetobacterales</taxon>
        <taxon>Acetobacteraceae</taxon>
        <taxon>Gluconacetobacter</taxon>
    </lineage>
</organism>
<gene>
    <name evidence="1" type="ORF">NO263_03185</name>
</gene>